<reference evidence="2" key="1">
    <citation type="submission" date="2020-07" db="EMBL/GenBank/DDBJ databases">
        <title>Clarias magur genome sequencing, assembly and annotation.</title>
        <authorList>
            <person name="Kushwaha B."/>
            <person name="Kumar R."/>
            <person name="Das P."/>
            <person name="Joshi C.G."/>
            <person name="Kumar D."/>
            <person name="Nagpure N.S."/>
            <person name="Pandey M."/>
            <person name="Agarwal S."/>
            <person name="Srivastava S."/>
            <person name="Singh M."/>
            <person name="Sahoo L."/>
            <person name="Jayasankar P."/>
            <person name="Meher P.K."/>
            <person name="Koringa P.G."/>
            <person name="Iquebal M.A."/>
            <person name="Das S.P."/>
            <person name="Bit A."/>
            <person name="Patnaik S."/>
            <person name="Patel N."/>
            <person name="Shah T.M."/>
            <person name="Hinsu A."/>
            <person name="Jena J.K."/>
        </authorList>
    </citation>
    <scope>NUCLEOTIDE SEQUENCE</scope>
    <source>
        <strain evidence="2">CIFAMagur01</strain>
        <tissue evidence="2">Testis</tissue>
    </source>
</reference>
<dbReference type="Proteomes" id="UP000727407">
    <property type="component" value="Unassembled WGS sequence"/>
</dbReference>
<feature type="region of interest" description="Disordered" evidence="1">
    <location>
        <begin position="1"/>
        <end position="33"/>
    </location>
</feature>
<sequence>MEHGASVRSHVAVPDPDGSQAPSVPAHSANETKLSAMTKTLRAYIRGTLGLTLRMTASELS</sequence>
<dbReference type="EMBL" id="QNUK01000086">
    <property type="protein sequence ID" value="KAF5902686.1"/>
    <property type="molecule type" value="Genomic_DNA"/>
</dbReference>
<name>A0A8J4X5D6_CLAMG</name>
<protein>
    <submittedName>
        <fullName evidence="2">Kinesin-like protein KIN-10A</fullName>
    </submittedName>
</protein>
<proteinExistence type="predicted"/>
<keyword evidence="3" id="KW-1185">Reference proteome</keyword>
<gene>
    <name evidence="2" type="primary">kin10a</name>
    <name evidence="2" type="ORF">DAT39_007624</name>
</gene>
<evidence type="ECO:0000313" key="3">
    <source>
        <dbReference type="Proteomes" id="UP000727407"/>
    </source>
</evidence>
<evidence type="ECO:0000313" key="2">
    <source>
        <dbReference type="EMBL" id="KAF5902686.1"/>
    </source>
</evidence>
<dbReference type="AlphaFoldDB" id="A0A8J4X5D6"/>
<comment type="caution">
    <text evidence="2">The sequence shown here is derived from an EMBL/GenBank/DDBJ whole genome shotgun (WGS) entry which is preliminary data.</text>
</comment>
<feature type="non-terminal residue" evidence="2">
    <location>
        <position position="61"/>
    </location>
</feature>
<evidence type="ECO:0000256" key="1">
    <source>
        <dbReference type="SAM" id="MobiDB-lite"/>
    </source>
</evidence>
<organism evidence="2 3">
    <name type="scientific">Clarias magur</name>
    <name type="common">Asian catfish</name>
    <name type="synonym">Macropteronotus magur</name>
    <dbReference type="NCBI Taxonomy" id="1594786"/>
    <lineage>
        <taxon>Eukaryota</taxon>
        <taxon>Metazoa</taxon>
        <taxon>Chordata</taxon>
        <taxon>Craniata</taxon>
        <taxon>Vertebrata</taxon>
        <taxon>Euteleostomi</taxon>
        <taxon>Actinopterygii</taxon>
        <taxon>Neopterygii</taxon>
        <taxon>Teleostei</taxon>
        <taxon>Ostariophysi</taxon>
        <taxon>Siluriformes</taxon>
        <taxon>Clariidae</taxon>
        <taxon>Clarias</taxon>
    </lineage>
</organism>
<accession>A0A8J4X5D6</accession>